<reference evidence="12" key="2">
    <citation type="submission" date="2025-08" db="UniProtKB">
        <authorList>
            <consortium name="Ensembl"/>
        </authorList>
    </citation>
    <scope>IDENTIFICATION</scope>
</reference>
<feature type="transmembrane region" description="Helical" evidence="10">
    <location>
        <begin position="148"/>
        <end position="166"/>
    </location>
</feature>
<feature type="transmembrane region" description="Helical" evidence="10">
    <location>
        <begin position="106"/>
        <end position="127"/>
    </location>
</feature>
<organism evidence="12 13">
    <name type="scientific">Oreochromis niloticus</name>
    <name type="common">Nile tilapia</name>
    <name type="synonym">Tilapia nilotica</name>
    <dbReference type="NCBI Taxonomy" id="8128"/>
    <lineage>
        <taxon>Eukaryota</taxon>
        <taxon>Metazoa</taxon>
        <taxon>Chordata</taxon>
        <taxon>Craniata</taxon>
        <taxon>Vertebrata</taxon>
        <taxon>Euteleostomi</taxon>
        <taxon>Actinopterygii</taxon>
        <taxon>Neopterygii</taxon>
        <taxon>Teleostei</taxon>
        <taxon>Neoteleostei</taxon>
        <taxon>Acanthomorphata</taxon>
        <taxon>Ovalentaria</taxon>
        <taxon>Cichlomorphae</taxon>
        <taxon>Cichliformes</taxon>
        <taxon>Cichlidae</taxon>
        <taxon>African cichlids</taxon>
        <taxon>Pseudocrenilabrinae</taxon>
        <taxon>Oreochromini</taxon>
        <taxon>Oreochromis</taxon>
    </lineage>
</organism>
<evidence type="ECO:0000256" key="9">
    <source>
        <dbReference type="RuleBase" id="RU000688"/>
    </source>
</evidence>
<evidence type="ECO:0000256" key="8">
    <source>
        <dbReference type="ARBA" id="ARBA00023224"/>
    </source>
</evidence>
<dbReference type="AlphaFoldDB" id="A0A669D9J5"/>
<feature type="transmembrane region" description="Helical" evidence="10">
    <location>
        <begin position="172"/>
        <end position="194"/>
    </location>
</feature>
<dbReference type="GO" id="GO:0005886">
    <property type="term" value="C:plasma membrane"/>
    <property type="evidence" value="ECO:0007669"/>
    <property type="project" value="TreeGrafter"/>
</dbReference>
<sequence>MTSQTQNATTSSCNEANYDYSNFYQNYTYPQSFCWYNEDSIDTLTWIIVCVSLPLTPLAIFLLCMQVRNDHIGQIYVISLHIADLVQLFCMVVHMSGVKDDLTQIIFFYCIYPCGVMASVGFMVCVSMERYLVVAHPLWYQHRRTNKITVVVCVSVWIISVFVGLLNANIFGALLIIPLPLLFFFLIRTIKAVSASSVPSDEKRRIVAVLVLVVLIYILVFVPRIILECFYQAPTIDYNTFLLVSNITCSLIQLNPLLDLILYFFIKKSIVNKLLSCLYCCKMDNDNIRTSVTPT</sequence>
<reference evidence="13" key="1">
    <citation type="submission" date="2012-01" db="EMBL/GenBank/DDBJ databases">
        <title>The Genome Sequence of Oreochromis niloticus (Nile Tilapia).</title>
        <authorList>
            <consortium name="Broad Institute Genome Assembly Team"/>
            <consortium name="Broad Institute Sequencing Platform"/>
            <person name="Di Palma F."/>
            <person name="Johnson J."/>
            <person name="Lander E.S."/>
            <person name="Lindblad-Toh K."/>
        </authorList>
    </citation>
    <scope>NUCLEOTIDE SEQUENCE [LARGE SCALE GENOMIC DNA]</scope>
</reference>
<dbReference type="SUPFAM" id="SSF81321">
    <property type="entry name" value="Family A G protein-coupled receptor-like"/>
    <property type="match status" value="1"/>
</dbReference>
<evidence type="ECO:0000256" key="3">
    <source>
        <dbReference type="ARBA" id="ARBA00022989"/>
    </source>
</evidence>
<proteinExistence type="inferred from homology"/>
<keyword evidence="5 10" id="KW-0472">Membrane</keyword>
<evidence type="ECO:0000256" key="1">
    <source>
        <dbReference type="ARBA" id="ARBA00004141"/>
    </source>
</evidence>
<evidence type="ECO:0000256" key="2">
    <source>
        <dbReference type="ARBA" id="ARBA00022692"/>
    </source>
</evidence>
<feature type="domain" description="G-protein coupled receptors family 1 profile" evidence="11">
    <location>
        <begin position="55"/>
        <end position="263"/>
    </location>
</feature>
<dbReference type="InterPro" id="IPR017452">
    <property type="entry name" value="GPCR_Rhodpsn_7TM"/>
</dbReference>
<dbReference type="PANTHER" id="PTHR24232">
    <property type="entry name" value="G-PROTEIN COUPLED RECEPTOR"/>
    <property type="match status" value="1"/>
</dbReference>
<dbReference type="PRINTS" id="PR00237">
    <property type="entry name" value="GPCRRHODOPSN"/>
</dbReference>
<keyword evidence="4 9" id="KW-0297">G-protein coupled receptor</keyword>
<keyword evidence="6 9" id="KW-0675">Receptor</keyword>
<accession>A0A669D9J5</accession>
<keyword evidence="13" id="KW-1185">Reference proteome</keyword>
<dbReference type="GO" id="GO:0004930">
    <property type="term" value="F:G protein-coupled receptor activity"/>
    <property type="evidence" value="ECO:0007669"/>
    <property type="project" value="UniProtKB-KW"/>
</dbReference>
<dbReference type="InterPro" id="IPR000276">
    <property type="entry name" value="GPCR_Rhodpsn"/>
</dbReference>
<reference evidence="12" key="3">
    <citation type="submission" date="2025-09" db="UniProtKB">
        <authorList>
            <consortium name="Ensembl"/>
        </authorList>
    </citation>
    <scope>IDENTIFICATION</scope>
</reference>
<dbReference type="GO" id="GO:0035025">
    <property type="term" value="P:positive regulation of Rho protein signal transduction"/>
    <property type="evidence" value="ECO:0007669"/>
    <property type="project" value="TreeGrafter"/>
</dbReference>
<dbReference type="InParanoid" id="A0A669D9J5"/>
<evidence type="ECO:0000259" key="11">
    <source>
        <dbReference type="PROSITE" id="PS50262"/>
    </source>
</evidence>
<dbReference type="PANTHER" id="PTHR24232:SF85">
    <property type="entry name" value="G-PROTEIN COUPLED RECEPTOR 4"/>
    <property type="match status" value="1"/>
</dbReference>
<comment type="similarity">
    <text evidence="9">Belongs to the G-protein coupled receptor 1 family.</text>
</comment>
<evidence type="ECO:0000256" key="4">
    <source>
        <dbReference type="ARBA" id="ARBA00023040"/>
    </source>
</evidence>
<evidence type="ECO:0000256" key="6">
    <source>
        <dbReference type="ARBA" id="ARBA00023170"/>
    </source>
</evidence>
<evidence type="ECO:0000256" key="7">
    <source>
        <dbReference type="ARBA" id="ARBA00023180"/>
    </source>
</evidence>
<dbReference type="GO" id="GO:0007200">
    <property type="term" value="P:phospholipase C-activating G protein-coupled receptor signaling pathway"/>
    <property type="evidence" value="ECO:0007669"/>
    <property type="project" value="TreeGrafter"/>
</dbReference>
<protein>
    <recommendedName>
        <fullName evidence="11">G-protein coupled receptors family 1 profile domain-containing protein</fullName>
    </recommendedName>
</protein>
<dbReference type="Pfam" id="PF00001">
    <property type="entry name" value="7tm_1"/>
    <property type="match status" value="1"/>
</dbReference>
<keyword evidence="2 9" id="KW-0812">Transmembrane</keyword>
<evidence type="ECO:0000256" key="10">
    <source>
        <dbReference type="SAM" id="Phobius"/>
    </source>
</evidence>
<feature type="transmembrane region" description="Helical" evidence="10">
    <location>
        <begin position="206"/>
        <end position="226"/>
    </location>
</feature>
<keyword evidence="8 9" id="KW-0807">Transducer</keyword>
<dbReference type="PROSITE" id="PS50262">
    <property type="entry name" value="G_PROTEIN_RECEP_F1_2"/>
    <property type="match status" value="1"/>
</dbReference>
<comment type="subcellular location">
    <subcellularLocation>
        <location evidence="1">Membrane</location>
        <topology evidence="1">Multi-pass membrane protein</topology>
    </subcellularLocation>
</comment>
<feature type="transmembrane region" description="Helical" evidence="10">
    <location>
        <begin position="238"/>
        <end position="266"/>
    </location>
</feature>
<dbReference type="Gene3D" id="1.20.1070.10">
    <property type="entry name" value="Rhodopsin 7-helix transmembrane proteins"/>
    <property type="match status" value="2"/>
</dbReference>
<feature type="transmembrane region" description="Helical" evidence="10">
    <location>
        <begin position="43"/>
        <end position="63"/>
    </location>
</feature>
<dbReference type="GeneTree" id="ENSGT00940000164014"/>
<evidence type="ECO:0000313" key="12">
    <source>
        <dbReference type="Ensembl" id="ENSONIP00000054965.1"/>
    </source>
</evidence>
<dbReference type="PROSITE" id="PS00237">
    <property type="entry name" value="G_PROTEIN_RECEP_F1_1"/>
    <property type="match status" value="1"/>
</dbReference>
<keyword evidence="7" id="KW-0325">Glycoprotein</keyword>
<feature type="transmembrane region" description="Helical" evidence="10">
    <location>
        <begin position="75"/>
        <end position="94"/>
    </location>
</feature>
<dbReference type="OMA" id="VHMSGVK"/>
<name>A0A669D9J5_ORENI</name>
<evidence type="ECO:0000256" key="5">
    <source>
        <dbReference type="ARBA" id="ARBA00023136"/>
    </source>
</evidence>
<dbReference type="Ensembl" id="ENSONIT00000079506.1">
    <property type="protein sequence ID" value="ENSONIP00000054965.1"/>
    <property type="gene ID" value="ENSONIG00000034773.1"/>
</dbReference>
<evidence type="ECO:0000313" key="13">
    <source>
        <dbReference type="Proteomes" id="UP000005207"/>
    </source>
</evidence>
<dbReference type="Proteomes" id="UP000005207">
    <property type="component" value="Linkage group LG13"/>
</dbReference>
<keyword evidence="3 10" id="KW-1133">Transmembrane helix</keyword>